<evidence type="ECO:0000256" key="2">
    <source>
        <dbReference type="ARBA" id="ARBA00023125"/>
    </source>
</evidence>
<dbReference type="Pfam" id="PF14525">
    <property type="entry name" value="AraC_binding_2"/>
    <property type="match status" value="1"/>
</dbReference>
<dbReference type="InterPro" id="IPR035418">
    <property type="entry name" value="AraC-bd_2"/>
</dbReference>
<reference evidence="5 6" key="1">
    <citation type="submission" date="2016-10" db="EMBL/GenBank/DDBJ databases">
        <authorList>
            <person name="de Groot N.N."/>
        </authorList>
    </citation>
    <scope>NUCLEOTIDE SEQUENCE [LARGE SCALE GENOMIC DNA]</scope>
    <source>
        <strain evidence="5 6">DSM 11443</strain>
    </source>
</reference>
<organism evidence="5 6">
    <name type="scientific">Sulfitobacter brevis</name>
    <dbReference type="NCBI Taxonomy" id="74348"/>
    <lineage>
        <taxon>Bacteria</taxon>
        <taxon>Pseudomonadati</taxon>
        <taxon>Pseudomonadota</taxon>
        <taxon>Alphaproteobacteria</taxon>
        <taxon>Rhodobacterales</taxon>
        <taxon>Roseobacteraceae</taxon>
        <taxon>Sulfitobacter</taxon>
    </lineage>
</organism>
<sequence length="333" mass="37153">MTASASEAAPPQRLTFDSEDIASDERFEAYHALYRGGTDVSPTSDTFRARVEAQRMGQLVMVERHLNGAQHERTLQRVRTDGFEHFTLQLVLSGRLLVETPDQFITVTPGQAIVFDLSRPQRTRAENAHYLTFSVAREMVEAATLHAFALHGTVLAAEAGLLADLMVSLVRRRAGDDPRQTAAGMQMFEEALALALGRTPVSHDSRDALSQARLVVEKLLARRDLDPDMIARHANLSRTTLYELFRPYGGVSRYVQMRRTARLRALLGRVESRTSSIAELSYQVGFAAESHAARLYKAQYGETPGQRRQGSAPLPRGIETNSGFDPWIRALYR</sequence>
<feature type="domain" description="HTH araC/xylS-type" evidence="4">
    <location>
        <begin position="210"/>
        <end position="310"/>
    </location>
</feature>
<evidence type="ECO:0000256" key="3">
    <source>
        <dbReference type="ARBA" id="ARBA00023163"/>
    </source>
</evidence>
<dbReference type="InterPro" id="IPR018060">
    <property type="entry name" value="HTH_AraC"/>
</dbReference>
<gene>
    <name evidence="5" type="ORF">SAMN04488523_108107</name>
</gene>
<dbReference type="PANTHER" id="PTHR46796">
    <property type="entry name" value="HTH-TYPE TRANSCRIPTIONAL ACTIVATOR RHAS-RELATED"/>
    <property type="match status" value="1"/>
</dbReference>
<name>A0A1I2BII2_9RHOB</name>
<accession>A0A1I2BII2</accession>
<protein>
    <submittedName>
        <fullName evidence="5">Transcriptional regulator, AraC family</fullName>
    </submittedName>
</protein>
<dbReference type="Pfam" id="PF12833">
    <property type="entry name" value="HTH_18"/>
    <property type="match status" value="1"/>
</dbReference>
<dbReference type="EMBL" id="FOMW01000008">
    <property type="protein sequence ID" value="SFE55628.1"/>
    <property type="molecule type" value="Genomic_DNA"/>
</dbReference>
<dbReference type="Gene3D" id="1.10.10.60">
    <property type="entry name" value="Homeodomain-like"/>
    <property type="match status" value="1"/>
</dbReference>
<dbReference type="GO" id="GO:0003700">
    <property type="term" value="F:DNA-binding transcription factor activity"/>
    <property type="evidence" value="ECO:0007669"/>
    <property type="project" value="InterPro"/>
</dbReference>
<dbReference type="PROSITE" id="PS01124">
    <property type="entry name" value="HTH_ARAC_FAMILY_2"/>
    <property type="match status" value="1"/>
</dbReference>
<keyword evidence="2" id="KW-0238">DNA-binding</keyword>
<dbReference type="RefSeq" id="WP_093924140.1">
    <property type="nucleotide sequence ID" value="NZ_FOMW01000008.1"/>
</dbReference>
<keyword evidence="3" id="KW-0804">Transcription</keyword>
<dbReference type="SMART" id="SM00342">
    <property type="entry name" value="HTH_ARAC"/>
    <property type="match status" value="1"/>
</dbReference>
<dbReference type="STRING" id="74348.SAMN04488523_108107"/>
<keyword evidence="1" id="KW-0805">Transcription regulation</keyword>
<dbReference type="PANTHER" id="PTHR46796:SF6">
    <property type="entry name" value="ARAC SUBFAMILY"/>
    <property type="match status" value="1"/>
</dbReference>
<dbReference type="OrthoDB" id="8004517at2"/>
<dbReference type="GO" id="GO:0043565">
    <property type="term" value="F:sequence-specific DNA binding"/>
    <property type="evidence" value="ECO:0007669"/>
    <property type="project" value="InterPro"/>
</dbReference>
<evidence type="ECO:0000256" key="1">
    <source>
        <dbReference type="ARBA" id="ARBA00023015"/>
    </source>
</evidence>
<proteinExistence type="predicted"/>
<evidence type="ECO:0000313" key="5">
    <source>
        <dbReference type="EMBL" id="SFE55628.1"/>
    </source>
</evidence>
<keyword evidence="6" id="KW-1185">Reference proteome</keyword>
<evidence type="ECO:0000313" key="6">
    <source>
        <dbReference type="Proteomes" id="UP000198977"/>
    </source>
</evidence>
<dbReference type="InterPro" id="IPR050204">
    <property type="entry name" value="AraC_XylS_family_regulators"/>
</dbReference>
<dbReference type="Proteomes" id="UP000198977">
    <property type="component" value="Unassembled WGS sequence"/>
</dbReference>
<evidence type="ECO:0000259" key="4">
    <source>
        <dbReference type="PROSITE" id="PS01124"/>
    </source>
</evidence>
<dbReference type="AlphaFoldDB" id="A0A1I2BII2"/>